<evidence type="ECO:0000313" key="1">
    <source>
        <dbReference type="EMBL" id="POS00856.1"/>
    </source>
</evidence>
<keyword evidence="2" id="KW-1185">Reference proteome</keyword>
<name>A0A2S4N5A6_9FLAO</name>
<sequence length="58" mass="6766">MSLHKQTSLNRKVILYVNPKKTNYTYMKSPLTTSLRKQTPMIKKAIPYVTAKKQNLNI</sequence>
<dbReference type="EMBL" id="PQNY01000019">
    <property type="protein sequence ID" value="POS00856.1"/>
    <property type="molecule type" value="Genomic_DNA"/>
</dbReference>
<accession>A0A2S4N5A6</accession>
<proteinExistence type="predicted"/>
<evidence type="ECO:0000313" key="2">
    <source>
        <dbReference type="Proteomes" id="UP000237056"/>
    </source>
</evidence>
<dbReference type="AlphaFoldDB" id="A0A2S4N5A6"/>
<comment type="caution">
    <text evidence="1">The sequence shown here is derived from an EMBL/GenBank/DDBJ whole genome shotgun (WGS) entry which is preliminary data.</text>
</comment>
<dbReference type="Proteomes" id="UP000237056">
    <property type="component" value="Unassembled WGS sequence"/>
</dbReference>
<organism evidence="1 2">
    <name type="scientific">Flavobacterium croceum DSM 17960</name>
    <dbReference type="NCBI Taxonomy" id="1121886"/>
    <lineage>
        <taxon>Bacteria</taxon>
        <taxon>Pseudomonadati</taxon>
        <taxon>Bacteroidota</taxon>
        <taxon>Flavobacteriia</taxon>
        <taxon>Flavobacteriales</taxon>
        <taxon>Flavobacteriaceae</taxon>
        <taxon>Flavobacterium</taxon>
    </lineage>
</organism>
<protein>
    <submittedName>
        <fullName evidence="1">Uncharacterized protein</fullName>
    </submittedName>
</protein>
<gene>
    <name evidence="1" type="ORF">Q361_11914</name>
</gene>
<reference evidence="1 2" key="1">
    <citation type="submission" date="2018-01" db="EMBL/GenBank/DDBJ databases">
        <title>Genomic Encyclopedia of Type Strains, Phase I: the one thousand microbial genomes (KMG-I) project.</title>
        <authorList>
            <person name="Goeker M."/>
        </authorList>
    </citation>
    <scope>NUCLEOTIDE SEQUENCE [LARGE SCALE GENOMIC DNA]</scope>
    <source>
        <strain evidence="1 2">DSM 17960</strain>
    </source>
</reference>